<dbReference type="UniPathway" id="UPA00124"/>
<evidence type="ECO:0000313" key="5">
    <source>
        <dbReference type="Proteomes" id="UP000178977"/>
    </source>
</evidence>
<evidence type="ECO:0000259" key="3">
    <source>
        <dbReference type="Pfam" id="PF04321"/>
    </source>
</evidence>
<dbReference type="GO" id="GO:0005829">
    <property type="term" value="C:cytosol"/>
    <property type="evidence" value="ECO:0007669"/>
    <property type="project" value="TreeGrafter"/>
</dbReference>
<dbReference type="PANTHER" id="PTHR10491">
    <property type="entry name" value="DTDP-4-DEHYDRORHAMNOSE REDUCTASE"/>
    <property type="match status" value="1"/>
</dbReference>
<dbReference type="Gene3D" id="3.40.50.720">
    <property type="entry name" value="NAD(P)-binding Rossmann-like Domain"/>
    <property type="match status" value="1"/>
</dbReference>
<dbReference type="GO" id="GO:0019305">
    <property type="term" value="P:dTDP-rhamnose biosynthetic process"/>
    <property type="evidence" value="ECO:0007669"/>
    <property type="project" value="UniProtKB-UniPathway"/>
</dbReference>
<dbReference type="InterPro" id="IPR036291">
    <property type="entry name" value="NAD(P)-bd_dom_sf"/>
</dbReference>
<dbReference type="PANTHER" id="PTHR10491:SF4">
    <property type="entry name" value="METHIONINE ADENOSYLTRANSFERASE 2 SUBUNIT BETA"/>
    <property type="match status" value="1"/>
</dbReference>
<dbReference type="GO" id="GO:0008831">
    <property type="term" value="F:dTDP-4-dehydrorhamnose reductase activity"/>
    <property type="evidence" value="ECO:0007669"/>
    <property type="project" value="UniProtKB-EC"/>
</dbReference>
<organism evidence="4 5">
    <name type="scientific">Candidatus Sungbacteria bacterium RIFCSPLOWO2_01_FULL_60_25</name>
    <dbReference type="NCBI Taxonomy" id="1802281"/>
    <lineage>
        <taxon>Bacteria</taxon>
        <taxon>Candidatus Sungiibacteriota</taxon>
    </lineage>
</organism>
<comment type="pathway">
    <text evidence="2">Carbohydrate biosynthesis; dTDP-L-rhamnose biosynthesis.</text>
</comment>
<feature type="domain" description="RmlD-like substrate binding" evidence="3">
    <location>
        <begin position="10"/>
        <end position="298"/>
    </location>
</feature>
<proteinExistence type="inferred from homology"/>
<keyword evidence="2" id="KW-0560">Oxidoreductase</keyword>
<dbReference type="Pfam" id="PF04321">
    <property type="entry name" value="RmlD_sub_bind"/>
    <property type="match status" value="1"/>
</dbReference>
<comment type="function">
    <text evidence="2">Catalyzes the reduction of dTDP-6-deoxy-L-lyxo-4-hexulose to yield dTDP-L-rhamnose.</text>
</comment>
<dbReference type="Gene3D" id="3.90.25.10">
    <property type="entry name" value="UDP-galactose 4-epimerase, domain 1"/>
    <property type="match status" value="1"/>
</dbReference>
<evidence type="ECO:0000256" key="2">
    <source>
        <dbReference type="RuleBase" id="RU364082"/>
    </source>
</evidence>
<protein>
    <recommendedName>
        <fullName evidence="2">dTDP-4-dehydrorhamnose reductase</fullName>
        <ecNumber evidence="2">1.1.1.133</ecNumber>
    </recommendedName>
</protein>
<gene>
    <name evidence="4" type="ORF">A3A44_00575</name>
</gene>
<dbReference type="AlphaFoldDB" id="A0A1G2LE15"/>
<reference evidence="4 5" key="1">
    <citation type="journal article" date="2016" name="Nat. Commun.">
        <title>Thousands of microbial genomes shed light on interconnected biogeochemical processes in an aquifer system.</title>
        <authorList>
            <person name="Anantharaman K."/>
            <person name="Brown C.T."/>
            <person name="Hug L.A."/>
            <person name="Sharon I."/>
            <person name="Castelle C.J."/>
            <person name="Probst A.J."/>
            <person name="Thomas B.C."/>
            <person name="Singh A."/>
            <person name="Wilkins M.J."/>
            <person name="Karaoz U."/>
            <person name="Brodie E.L."/>
            <person name="Williams K.H."/>
            <person name="Hubbard S.S."/>
            <person name="Banfield J.F."/>
        </authorList>
    </citation>
    <scope>NUCLEOTIDE SEQUENCE [LARGE SCALE GENOMIC DNA]</scope>
</reference>
<keyword evidence="2" id="KW-0521">NADP</keyword>
<comment type="similarity">
    <text evidence="1 2">Belongs to the dTDP-4-dehydrorhamnose reductase family.</text>
</comment>
<comment type="caution">
    <text evidence="4">The sequence shown here is derived from an EMBL/GenBank/DDBJ whole genome shotgun (WGS) entry which is preliminary data.</text>
</comment>
<dbReference type="EMBL" id="MHQT01000031">
    <property type="protein sequence ID" value="OHA09039.1"/>
    <property type="molecule type" value="Genomic_DNA"/>
</dbReference>
<sequence>MSKEKGRRVKILITGATGLLGSELAQHWQRHDTTVAAPSSVELDVSSADSVRRAVRAFSPDVIINCAVIISIDRCEAEPDLAWAVNRDGVMNLLEAAREFPAPPLFIQVSSSEVFGRWNGGFAINGYREYDEPKPDTVYQKSKTEAERMVAEFAAKHPESLSRWYVIRASWLYGEGRPTFVEQFAEALRARQELTIAEDQWRNPTWTRDFAASLDALIANREPSGIYHIANEVAPGEATVMDVIEEIRSYYAIPKEAIRLKPVHLHAFFKIPRAPSNVLLNTKLPRMRPWREALKEYLSLR</sequence>
<dbReference type="STRING" id="1802281.A3A44_00575"/>
<accession>A0A1G2LE15</accession>
<evidence type="ECO:0000313" key="4">
    <source>
        <dbReference type="EMBL" id="OHA09039.1"/>
    </source>
</evidence>
<dbReference type="CDD" id="cd05254">
    <property type="entry name" value="dTDP_HR_like_SDR_e"/>
    <property type="match status" value="1"/>
</dbReference>
<dbReference type="InterPro" id="IPR005913">
    <property type="entry name" value="dTDP_dehydrorham_reduct"/>
</dbReference>
<dbReference type="SUPFAM" id="SSF51735">
    <property type="entry name" value="NAD(P)-binding Rossmann-fold domains"/>
    <property type="match status" value="1"/>
</dbReference>
<evidence type="ECO:0000256" key="1">
    <source>
        <dbReference type="ARBA" id="ARBA00010944"/>
    </source>
</evidence>
<name>A0A1G2LE15_9BACT</name>
<dbReference type="InterPro" id="IPR029903">
    <property type="entry name" value="RmlD-like-bd"/>
</dbReference>
<dbReference type="EC" id="1.1.1.133" evidence="2"/>
<dbReference type="Proteomes" id="UP000178977">
    <property type="component" value="Unassembled WGS sequence"/>
</dbReference>